<reference evidence="2 3" key="1">
    <citation type="submission" date="2016-09" db="EMBL/GenBank/DDBJ databases">
        <title>Pseudonocardia autotrophica DSM535, a candidate organism with high potential of specific P450 cytochromes.</title>
        <authorList>
            <person name="Grumaz C."/>
            <person name="Vainshtein Y."/>
            <person name="Kirstahler P."/>
            <person name="Sohn K."/>
        </authorList>
    </citation>
    <scope>NUCLEOTIDE SEQUENCE [LARGE SCALE GENOMIC DNA]</scope>
    <source>
        <strain evidence="2 3">DSM 535</strain>
    </source>
</reference>
<feature type="domain" description="GyrI-like small molecule binding" evidence="1">
    <location>
        <begin position="19"/>
        <end position="192"/>
    </location>
</feature>
<dbReference type="EMBL" id="MIGB01000049">
    <property type="protein sequence ID" value="OSY35595.1"/>
    <property type="molecule type" value="Genomic_DNA"/>
</dbReference>
<organism evidence="2 3">
    <name type="scientific">Pseudonocardia autotrophica</name>
    <name type="common">Amycolata autotrophica</name>
    <name type="synonym">Nocardia autotrophica</name>
    <dbReference type="NCBI Taxonomy" id="2074"/>
    <lineage>
        <taxon>Bacteria</taxon>
        <taxon>Bacillati</taxon>
        <taxon>Actinomycetota</taxon>
        <taxon>Actinomycetes</taxon>
        <taxon>Pseudonocardiales</taxon>
        <taxon>Pseudonocardiaceae</taxon>
        <taxon>Pseudonocardia</taxon>
    </lineage>
</organism>
<name>A0A1Y2MK09_PSEAH</name>
<sequence>MSADPTTVPRTPHLGAADEPELVRAPHTTFVSIRGRGRPGTEAFYRKKELVRAIVGALPPARQVAEAADVVELLYWYPGDAVPVGIADFYWVNPLDMLEYRVLAQIDPSTTGQEFGAALRATHGDGEQVELFDLPDRLVVQVMHHGRFADEIDTLARLGASAAGHGLRRVGAHHEIHLDPFTASTPQEQLRTILRDPVG</sequence>
<evidence type="ECO:0000259" key="1">
    <source>
        <dbReference type="Pfam" id="PF06445"/>
    </source>
</evidence>
<comment type="caution">
    <text evidence="2">The sequence shown here is derived from an EMBL/GenBank/DDBJ whole genome shotgun (WGS) entry which is preliminary data.</text>
</comment>
<dbReference type="OrthoDB" id="4772335at2"/>
<dbReference type="Pfam" id="PF06445">
    <property type="entry name" value="GyrI-like"/>
    <property type="match status" value="1"/>
</dbReference>
<dbReference type="Gene3D" id="3.20.80.10">
    <property type="entry name" value="Regulatory factor, effector binding domain"/>
    <property type="match status" value="1"/>
</dbReference>
<evidence type="ECO:0000313" key="3">
    <source>
        <dbReference type="Proteomes" id="UP000194360"/>
    </source>
</evidence>
<evidence type="ECO:0000313" key="2">
    <source>
        <dbReference type="EMBL" id="OSY35595.1"/>
    </source>
</evidence>
<gene>
    <name evidence="2" type="ORF">BG845_05930</name>
</gene>
<dbReference type="InterPro" id="IPR011256">
    <property type="entry name" value="Reg_factor_effector_dom_sf"/>
</dbReference>
<protein>
    <recommendedName>
        <fullName evidence="1">GyrI-like small molecule binding domain-containing protein</fullName>
    </recommendedName>
</protein>
<dbReference type="STRING" id="2074.BG845_05930"/>
<proteinExistence type="predicted"/>
<dbReference type="Proteomes" id="UP000194360">
    <property type="component" value="Unassembled WGS sequence"/>
</dbReference>
<dbReference type="AlphaFoldDB" id="A0A1Y2MK09"/>
<dbReference type="RefSeq" id="WP_085916012.1">
    <property type="nucleotide sequence ID" value="NZ_AP018920.1"/>
</dbReference>
<dbReference type="InterPro" id="IPR029442">
    <property type="entry name" value="GyrI-like"/>
</dbReference>
<keyword evidence="3" id="KW-1185">Reference proteome</keyword>
<accession>A0A1Y2MK09</accession>